<feature type="signal peptide" evidence="7">
    <location>
        <begin position="1"/>
        <end position="18"/>
    </location>
</feature>
<dbReference type="GO" id="GO:0008289">
    <property type="term" value="F:lipid binding"/>
    <property type="evidence" value="ECO:0007669"/>
    <property type="project" value="InterPro"/>
</dbReference>
<dbReference type="Proteomes" id="UP000762676">
    <property type="component" value="Unassembled WGS sequence"/>
</dbReference>
<dbReference type="FunFam" id="3.15.10.10:FF:000001">
    <property type="entry name" value="phospholipid transfer protein-like"/>
    <property type="match status" value="1"/>
</dbReference>
<proteinExistence type="inferred from homology"/>
<dbReference type="Pfam" id="PF01273">
    <property type="entry name" value="LBP_BPI_CETP"/>
    <property type="match status" value="1"/>
</dbReference>
<dbReference type="InterPro" id="IPR032942">
    <property type="entry name" value="BPI/LBP/Plunc"/>
</dbReference>
<keyword evidence="7" id="KW-0732">Signal</keyword>
<dbReference type="Pfam" id="PF02886">
    <property type="entry name" value="LBP_BPI_CETP_C"/>
    <property type="match status" value="1"/>
</dbReference>
<evidence type="ECO:0000256" key="6">
    <source>
        <dbReference type="PIRSR" id="PIRSR002417-50"/>
    </source>
</evidence>
<dbReference type="Gene3D" id="3.15.10.10">
    <property type="entry name" value="Bactericidal permeability-increasing protein, domain 1"/>
    <property type="match status" value="1"/>
</dbReference>
<evidence type="ECO:0000256" key="5">
    <source>
        <dbReference type="ARBA" id="ARBA00023180"/>
    </source>
</evidence>
<dbReference type="InterPro" id="IPR017942">
    <property type="entry name" value="Lipid-bd_serum_glycop_N"/>
</dbReference>
<evidence type="ECO:0000313" key="10">
    <source>
        <dbReference type="EMBL" id="GFR57488.1"/>
    </source>
</evidence>
<dbReference type="InterPro" id="IPR001124">
    <property type="entry name" value="Lipid-bd_serum_glycop_C"/>
</dbReference>
<evidence type="ECO:0000256" key="2">
    <source>
        <dbReference type="ARBA" id="ARBA00007292"/>
    </source>
</evidence>
<evidence type="ECO:0000259" key="9">
    <source>
        <dbReference type="SMART" id="SM00329"/>
    </source>
</evidence>
<protein>
    <submittedName>
        <fullName evidence="10">Bactericidal permeability increasing protein</fullName>
    </submittedName>
</protein>
<dbReference type="SMART" id="SM00328">
    <property type="entry name" value="BPI1"/>
    <property type="match status" value="1"/>
</dbReference>
<name>A0AAV4E8I8_9GAST</name>
<feature type="disulfide bond" evidence="6">
    <location>
        <begin position="152"/>
        <end position="191"/>
    </location>
</feature>
<comment type="similarity">
    <text evidence="2">Belongs to the BPI/LBP/Plunc superfamily. BPI/LBP family.</text>
</comment>
<evidence type="ECO:0000259" key="8">
    <source>
        <dbReference type="SMART" id="SM00328"/>
    </source>
</evidence>
<feature type="domain" description="Lipid-binding serum glycoprotein N-terminal" evidence="8">
    <location>
        <begin position="26"/>
        <end position="249"/>
    </location>
</feature>
<reference evidence="10 11" key="1">
    <citation type="journal article" date="2021" name="Elife">
        <title>Chloroplast acquisition without the gene transfer in kleptoplastic sea slugs, Plakobranchus ocellatus.</title>
        <authorList>
            <person name="Maeda T."/>
            <person name="Takahashi S."/>
            <person name="Yoshida T."/>
            <person name="Shimamura S."/>
            <person name="Takaki Y."/>
            <person name="Nagai Y."/>
            <person name="Toyoda A."/>
            <person name="Suzuki Y."/>
            <person name="Arimoto A."/>
            <person name="Ishii H."/>
            <person name="Satoh N."/>
            <person name="Nishiyama T."/>
            <person name="Hasebe M."/>
            <person name="Maruyama T."/>
            <person name="Minagawa J."/>
            <person name="Obokata J."/>
            <person name="Shigenobu S."/>
        </authorList>
    </citation>
    <scope>NUCLEOTIDE SEQUENCE [LARGE SCALE GENOMIC DNA]</scope>
</reference>
<dbReference type="PIRSF" id="PIRSF002417">
    <property type="entry name" value="Lipid_binding_protein"/>
    <property type="match status" value="1"/>
</dbReference>
<dbReference type="InterPro" id="IPR030675">
    <property type="entry name" value="BPI/LBP"/>
</dbReference>
<sequence length="480" mass="51782">MFRFALLLMLVSTELCASGNPGVRLRLTKTGIDYANKLVLAEIIHELKSLLIPDQSGHDGHISYTLTSIKVTGLSPPISSISLVPKKNGFSLAVTKLGMSIKGNWKVEYKQGFVHIQTSGSVDVSVSGMNLAETASFGIDHTGRPSVASSGCSATVGGVSVSFHGGTAFIVNLFRHTVEDKIRDILPSKVCSAVVGVVDKNAEKSLSTLPVTIQVADRFLVDYRLVASPNISNSYAEVFDKGEVFWKADLKEAPFSPQPLPALTDTSRHVYIWMSEYTPNSFLYQAHTHGYLKYNVTKNDLPSDNKSYLNTTCKLKCVGTIIPQIGHKYPNSTVKLGFETMAVPNATMTNKTLDVNVKSLVTLWAQTPTNTTAFLATLIVNASLTAQPSIKNERLTAVITDHTFKLSVVKSAVGQLFPAVYNAVIEGILTIVVIPELNAVAAKGAQLPVVEGVQFNNTVLLVQPGNLLIGTDLKYKSVQG</sequence>
<dbReference type="GO" id="GO:0005615">
    <property type="term" value="C:extracellular space"/>
    <property type="evidence" value="ECO:0007669"/>
    <property type="project" value="InterPro"/>
</dbReference>
<accession>A0AAV4E8I8</accession>
<dbReference type="PANTHER" id="PTHR10504:SF131">
    <property type="entry name" value="BPI2 DOMAIN-CONTAINING PROTEIN"/>
    <property type="match status" value="1"/>
</dbReference>
<evidence type="ECO:0000313" key="11">
    <source>
        <dbReference type="Proteomes" id="UP000762676"/>
    </source>
</evidence>
<evidence type="ECO:0000256" key="1">
    <source>
        <dbReference type="ARBA" id="ARBA00004613"/>
    </source>
</evidence>
<keyword evidence="11" id="KW-1185">Reference proteome</keyword>
<dbReference type="PANTHER" id="PTHR10504">
    <property type="entry name" value="BACTERICIDAL PERMEABILITY-INCREASING BPI PROTEIN-RELATED"/>
    <property type="match status" value="1"/>
</dbReference>
<evidence type="ECO:0000256" key="7">
    <source>
        <dbReference type="SAM" id="SignalP"/>
    </source>
</evidence>
<dbReference type="SUPFAM" id="SSF55394">
    <property type="entry name" value="Bactericidal permeability-increasing protein, BPI"/>
    <property type="match status" value="2"/>
</dbReference>
<keyword evidence="5" id="KW-0325">Glycoprotein</keyword>
<feature type="domain" description="Lipid-binding serum glycoprotein C-terminal" evidence="9">
    <location>
        <begin position="264"/>
        <end position="471"/>
    </location>
</feature>
<comment type="caution">
    <text evidence="10">The sequence shown here is derived from an EMBL/GenBank/DDBJ whole genome shotgun (WGS) entry which is preliminary data.</text>
</comment>
<feature type="chain" id="PRO_5043338042" evidence="7">
    <location>
        <begin position="19"/>
        <end position="480"/>
    </location>
</feature>
<gene>
    <name evidence="10" type="ORF">ElyMa_000002600</name>
</gene>
<keyword evidence="3" id="KW-0964">Secreted</keyword>
<dbReference type="EMBL" id="BMAT01000008">
    <property type="protein sequence ID" value="GFR57488.1"/>
    <property type="molecule type" value="Genomic_DNA"/>
</dbReference>
<dbReference type="SMART" id="SM00329">
    <property type="entry name" value="BPI2"/>
    <property type="match status" value="1"/>
</dbReference>
<dbReference type="InterPro" id="IPR017943">
    <property type="entry name" value="Bactericidal_perm-incr_a/b_dom"/>
</dbReference>
<keyword evidence="4 6" id="KW-1015">Disulfide bond</keyword>
<dbReference type="AlphaFoldDB" id="A0AAV4E8I8"/>
<evidence type="ECO:0000256" key="4">
    <source>
        <dbReference type="ARBA" id="ARBA00023157"/>
    </source>
</evidence>
<comment type="subcellular location">
    <subcellularLocation>
        <location evidence="1">Secreted</location>
    </subcellularLocation>
</comment>
<dbReference type="Gene3D" id="3.15.20.10">
    <property type="entry name" value="Bactericidal permeability-increasing protein, domain 2"/>
    <property type="match status" value="1"/>
</dbReference>
<evidence type="ECO:0000256" key="3">
    <source>
        <dbReference type="ARBA" id="ARBA00022525"/>
    </source>
</evidence>
<organism evidence="10 11">
    <name type="scientific">Elysia marginata</name>
    <dbReference type="NCBI Taxonomy" id="1093978"/>
    <lineage>
        <taxon>Eukaryota</taxon>
        <taxon>Metazoa</taxon>
        <taxon>Spiralia</taxon>
        <taxon>Lophotrochozoa</taxon>
        <taxon>Mollusca</taxon>
        <taxon>Gastropoda</taxon>
        <taxon>Heterobranchia</taxon>
        <taxon>Euthyneura</taxon>
        <taxon>Panpulmonata</taxon>
        <taxon>Sacoglossa</taxon>
        <taxon>Placobranchoidea</taxon>
        <taxon>Plakobranchidae</taxon>
        <taxon>Elysia</taxon>
    </lineage>
</organism>